<keyword evidence="3 11" id="KW-0813">Transport</keyword>
<evidence type="ECO:0000256" key="9">
    <source>
        <dbReference type="ARBA" id="ARBA00023136"/>
    </source>
</evidence>
<evidence type="ECO:0000256" key="5">
    <source>
        <dbReference type="ARBA" id="ARBA00022692"/>
    </source>
</evidence>
<keyword evidence="9 11" id="KW-0472">Membrane</keyword>
<evidence type="ECO:0000256" key="7">
    <source>
        <dbReference type="ARBA" id="ARBA00022989"/>
    </source>
</evidence>
<protein>
    <recommendedName>
        <fullName evidence="11 12">ATP synthase subunit a</fullName>
    </recommendedName>
    <alternativeName>
        <fullName evidence="11">ATP synthase F0 sector subunit a</fullName>
    </alternativeName>
    <alternativeName>
        <fullName evidence="11">F-ATPase subunit 6</fullName>
    </alternativeName>
</protein>
<keyword evidence="11" id="KW-1003">Cell membrane</keyword>
<evidence type="ECO:0000256" key="10">
    <source>
        <dbReference type="ARBA" id="ARBA00023310"/>
    </source>
</evidence>
<keyword evidence="5 11" id="KW-0812">Transmembrane</keyword>
<keyword evidence="4 11" id="KW-0138">CF(0)</keyword>
<proteinExistence type="inferred from homology"/>
<feature type="transmembrane region" description="Helical" evidence="11">
    <location>
        <begin position="164"/>
        <end position="186"/>
    </location>
</feature>
<dbReference type="InterPro" id="IPR023011">
    <property type="entry name" value="ATP_synth_F0_asu_AS"/>
</dbReference>
<evidence type="ECO:0000256" key="8">
    <source>
        <dbReference type="ARBA" id="ARBA00023065"/>
    </source>
</evidence>
<dbReference type="PRINTS" id="PR00123">
    <property type="entry name" value="ATPASEA"/>
</dbReference>
<dbReference type="PANTHER" id="PTHR42823:SF3">
    <property type="entry name" value="ATP SYNTHASE SUBUNIT A, CHLOROPLASTIC"/>
    <property type="match status" value="1"/>
</dbReference>
<gene>
    <name evidence="11 13" type="primary">atpB</name>
    <name evidence="13" type="ORF">I0Q91_09930</name>
</gene>
<keyword evidence="6 11" id="KW-0375">Hydrogen ion transport</keyword>
<evidence type="ECO:0000256" key="1">
    <source>
        <dbReference type="ARBA" id="ARBA00004141"/>
    </source>
</evidence>
<dbReference type="NCBIfam" id="TIGR01131">
    <property type="entry name" value="ATP_synt_6_or_A"/>
    <property type="match status" value="1"/>
</dbReference>
<feature type="transmembrane region" description="Helical" evidence="11">
    <location>
        <begin position="24"/>
        <end position="41"/>
    </location>
</feature>
<comment type="caution">
    <text evidence="13">The sequence shown here is derived from an EMBL/GenBank/DDBJ whole genome shotgun (WGS) entry which is preliminary data.</text>
</comment>
<dbReference type="Proteomes" id="UP000621436">
    <property type="component" value="Unassembled WGS sequence"/>
</dbReference>
<sequence length="220" mass="23851">MDPGPQVVTYLFGNEMLPITDTLIWAWVVCIALIIIAWAATKNMQEVPTGLQNGAELFVTAILDQIEPMIPGHGRRLLPFIGTIFAFIGLSNLVGFIPAVQNPTADLNTTLGLGLVVFLISHYEGMKENGVLGYIKGFAEPVFILFPLNVVSELAKPISHSFRLFGNMVGGGIIITLIYQAAPWVMPVPLHAWFDLFVGAVQALIFGMIAIAYIAVARDG</sequence>
<comment type="subcellular location">
    <subcellularLocation>
        <location evidence="11 12">Cell membrane</location>
        <topology evidence="11 12">Multi-pass membrane protein</topology>
    </subcellularLocation>
    <subcellularLocation>
        <location evidence="1">Membrane</location>
        <topology evidence="1">Multi-pass membrane protein</topology>
    </subcellularLocation>
</comment>
<feature type="transmembrane region" description="Helical" evidence="11">
    <location>
        <begin position="77"/>
        <end position="100"/>
    </location>
</feature>
<dbReference type="HAMAP" id="MF_01393">
    <property type="entry name" value="ATP_synth_a_bact"/>
    <property type="match status" value="1"/>
</dbReference>
<keyword evidence="8 11" id="KW-0406">Ion transport</keyword>
<dbReference type="CDD" id="cd00310">
    <property type="entry name" value="ATP-synt_Fo_a_6"/>
    <property type="match status" value="1"/>
</dbReference>
<evidence type="ECO:0000256" key="12">
    <source>
        <dbReference type="RuleBase" id="RU000483"/>
    </source>
</evidence>
<dbReference type="PANTHER" id="PTHR42823">
    <property type="entry name" value="ATP SYNTHASE SUBUNIT A, CHLOROPLASTIC"/>
    <property type="match status" value="1"/>
</dbReference>
<dbReference type="InterPro" id="IPR035908">
    <property type="entry name" value="F0_ATP_A_sf"/>
</dbReference>
<dbReference type="EMBL" id="JADPIE010000005">
    <property type="protein sequence ID" value="MBF8437399.1"/>
    <property type="molecule type" value="Genomic_DNA"/>
</dbReference>
<organism evidence="13 14">
    <name type="scientific">Halonatronomonas betaini</name>
    <dbReference type="NCBI Taxonomy" id="2778430"/>
    <lineage>
        <taxon>Bacteria</taxon>
        <taxon>Bacillati</taxon>
        <taxon>Bacillota</taxon>
        <taxon>Clostridia</taxon>
        <taxon>Halanaerobiales</taxon>
        <taxon>Halarsenatibacteraceae</taxon>
        <taxon>Halonatronomonas</taxon>
    </lineage>
</organism>
<dbReference type="GO" id="GO:0005886">
    <property type="term" value="C:plasma membrane"/>
    <property type="evidence" value="ECO:0007669"/>
    <property type="project" value="UniProtKB-SubCell"/>
</dbReference>
<dbReference type="GO" id="GO:0046933">
    <property type="term" value="F:proton-transporting ATP synthase activity, rotational mechanism"/>
    <property type="evidence" value="ECO:0007669"/>
    <property type="project" value="UniProtKB-UniRule"/>
</dbReference>
<dbReference type="AlphaFoldDB" id="A0A931FAA5"/>
<keyword evidence="14" id="KW-1185">Reference proteome</keyword>
<evidence type="ECO:0000256" key="2">
    <source>
        <dbReference type="ARBA" id="ARBA00006810"/>
    </source>
</evidence>
<evidence type="ECO:0000313" key="13">
    <source>
        <dbReference type="EMBL" id="MBF8437399.1"/>
    </source>
</evidence>
<dbReference type="Pfam" id="PF00119">
    <property type="entry name" value="ATP-synt_A"/>
    <property type="match status" value="1"/>
</dbReference>
<evidence type="ECO:0000256" key="11">
    <source>
        <dbReference type="HAMAP-Rule" id="MF_01393"/>
    </source>
</evidence>
<accession>A0A931FAA5</accession>
<evidence type="ECO:0000313" key="14">
    <source>
        <dbReference type="Proteomes" id="UP000621436"/>
    </source>
</evidence>
<comment type="similarity">
    <text evidence="2 11 12">Belongs to the ATPase A chain family.</text>
</comment>
<evidence type="ECO:0000256" key="4">
    <source>
        <dbReference type="ARBA" id="ARBA00022547"/>
    </source>
</evidence>
<reference evidence="13" key="1">
    <citation type="submission" date="2020-11" db="EMBL/GenBank/DDBJ databases">
        <title>Halonatronomonas betainensis gen. nov., sp. nov. a novel haloalkaliphilic representative of the family Halanaerobiacae capable of betaine degradation.</title>
        <authorList>
            <person name="Boltyanskaya Y."/>
            <person name="Kevbrin V."/>
            <person name="Detkova E."/>
            <person name="Grouzdev D.S."/>
            <person name="Koziaeva V."/>
            <person name="Zhilina T."/>
        </authorList>
    </citation>
    <scope>NUCLEOTIDE SEQUENCE</scope>
    <source>
        <strain evidence="13">Z-7014</strain>
    </source>
</reference>
<feature type="transmembrane region" description="Helical" evidence="11">
    <location>
        <begin position="192"/>
        <end position="216"/>
    </location>
</feature>
<dbReference type="GO" id="GO:0045259">
    <property type="term" value="C:proton-transporting ATP synthase complex"/>
    <property type="evidence" value="ECO:0007669"/>
    <property type="project" value="UniProtKB-KW"/>
</dbReference>
<dbReference type="SUPFAM" id="SSF81336">
    <property type="entry name" value="F1F0 ATP synthase subunit A"/>
    <property type="match status" value="1"/>
</dbReference>
<evidence type="ECO:0000256" key="3">
    <source>
        <dbReference type="ARBA" id="ARBA00022448"/>
    </source>
</evidence>
<dbReference type="InterPro" id="IPR045082">
    <property type="entry name" value="ATP_syn_F0_a_bact/chloroplast"/>
</dbReference>
<dbReference type="GO" id="GO:0042777">
    <property type="term" value="P:proton motive force-driven plasma membrane ATP synthesis"/>
    <property type="evidence" value="ECO:0007669"/>
    <property type="project" value="TreeGrafter"/>
</dbReference>
<dbReference type="PROSITE" id="PS00449">
    <property type="entry name" value="ATPASE_A"/>
    <property type="match status" value="1"/>
</dbReference>
<comment type="function">
    <text evidence="11 12">Key component of the proton channel; it plays a direct role in the translocation of protons across the membrane.</text>
</comment>
<feature type="transmembrane region" description="Helical" evidence="11">
    <location>
        <begin position="131"/>
        <end position="152"/>
    </location>
</feature>
<evidence type="ECO:0000256" key="6">
    <source>
        <dbReference type="ARBA" id="ARBA00022781"/>
    </source>
</evidence>
<keyword evidence="10 11" id="KW-0066">ATP synthesis</keyword>
<keyword evidence="7 11" id="KW-1133">Transmembrane helix</keyword>
<name>A0A931FAA5_9FIRM</name>
<dbReference type="Gene3D" id="1.20.120.220">
    <property type="entry name" value="ATP synthase, F0 complex, subunit A"/>
    <property type="match status" value="1"/>
</dbReference>
<dbReference type="InterPro" id="IPR000568">
    <property type="entry name" value="ATP_synth_F0_asu"/>
</dbReference>